<evidence type="ECO:0000256" key="5">
    <source>
        <dbReference type="ARBA" id="ARBA00022989"/>
    </source>
</evidence>
<proteinExistence type="inferred from homology"/>
<dbReference type="AlphaFoldDB" id="A0A7W4UFT3"/>
<reference evidence="10 11" key="1">
    <citation type="submission" date="2020-08" db="EMBL/GenBank/DDBJ databases">
        <title>The Agave Microbiome: Exploring the role of microbial communities in plant adaptations to desert environments.</title>
        <authorList>
            <person name="Partida-Martinez L.P."/>
        </authorList>
    </citation>
    <scope>NUCLEOTIDE SEQUENCE [LARGE SCALE GENOMIC DNA]</scope>
    <source>
        <strain evidence="10 11">RAS26</strain>
    </source>
</reference>
<evidence type="ECO:0000256" key="4">
    <source>
        <dbReference type="ARBA" id="ARBA00022692"/>
    </source>
</evidence>
<feature type="transmembrane region" description="Helical" evidence="8">
    <location>
        <begin position="215"/>
        <end position="236"/>
    </location>
</feature>
<accession>A0A7W4UFT3</accession>
<feature type="transmembrane region" description="Helical" evidence="8">
    <location>
        <begin position="180"/>
        <end position="203"/>
    </location>
</feature>
<dbReference type="InterPro" id="IPR051311">
    <property type="entry name" value="DedA_domain"/>
</dbReference>
<feature type="domain" description="VTT" evidence="9">
    <location>
        <begin position="73"/>
        <end position="200"/>
    </location>
</feature>
<evidence type="ECO:0000313" key="11">
    <source>
        <dbReference type="Proteomes" id="UP000518206"/>
    </source>
</evidence>
<gene>
    <name evidence="10" type="ORF">FHR80_001670</name>
</gene>
<feature type="region of interest" description="Disordered" evidence="7">
    <location>
        <begin position="1"/>
        <end position="25"/>
    </location>
</feature>
<dbReference type="PANTHER" id="PTHR42709:SF6">
    <property type="entry name" value="UNDECAPRENYL PHOSPHATE TRANSPORTER A"/>
    <property type="match status" value="1"/>
</dbReference>
<dbReference type="EMBL" id="JACHVX010000002">
    <property type="protein sequence ID" value="MBB2922758.1"/>
    <property type="molecule type" value="Genomic_DNA"/>
</dbReference>
<dbReference type="RefSeq" id="WP_183295619.1">
    <property type="nucleotide sequence ID" value="NZ_JACHVX010000002.1"/>
</dbReference>
<reference evidence="10 11" key="2">
    <citation type="submission" date="2020-08" db="EMBL/GenBank/DDBJ databases">
        <authorList>
            <person name="Partida-Martinez L."/>
            <person name="Huntemann M."/>
            <person name="Clum A."/>
            <person name="Wang J."/>
            <person name="Palaniappan K."/>
            <person name="Ritter S."/>
            <person name="Chen I.-M."/>
            <person name="Stamatis D."/>
            <person name="Reddy T."/>
            <person name="O'Malley R."/>
            <person name="Daum C."/>
            <person name="Shapiro N."/>
            <person name="Ivanova N."/>
            <person name="Kyrpides N."/>
            <person name="Woyke T."/>
        </authorList>
    </citation>
    <scope>NUCLEOTIDE SEQUENCE [LARGE SCALE GENOMIC DNA]</scope>
    <source>
        <strain evidence="10 11">RAS26</strain>
    </source>
</reference>
<protein>
    <submittedName>
        <fullName evidence="10">Membrane protein DedA with SNARE-associated domain</fullName>
    </submittedName>
</protein>
<evidence type="ECO:0000313" key="10">
    <source>
        <dbReference type="EMBL" id="MBB2922758.1"/>
    </source>
</evidence>
<keyword evidence="6 8" id="KW-0472">Membrane</keyword>
<dbReference type="PANTHER" id="PTHR42709">
    <property type="entry name" value="ALKALINE PHOSPHATASE LIKE PROTEIN"/>
    <property type="match status" value="1"/>
</dbReference>
<keyword evidence="3" id="KW-1003">Cell membrane</keyword>
<comment type="similarity">
    <text evidence="2">Belongs to the DedA family.</text>
</comment>
<evidence type="ECO:0000256" key="6">
    <source>
        <dbReference type="ARBA" id="ARBA00023136"/>
    </source>
</evidence>
<organism evidence="10 11">
    <name type="scientific">Cellulomonas cellasea</name>
    <dbReference type="NCBI Taxonomy" id="43670"/>
    <lineage>
        <taxon>Bacteria</taxon>
        <taxon>Bacillati</taxon>
        <taxon>Actinomycetota</taxon>
        <taxon>Actinomycetes</taxon>
        <taxon>Micrococcales</taxon>
        <taxon>Cellulomonadaceae</taxon>
        <taxon>Cellulomonas</taxon>
    </lineage>
</organism>
<name>A0A7W4UFT3_9CELL</name>
<dbReference type="Proteomes" id="UP000518206">
    <property type="component" value="Unassembled WGS sequence"/>
</dbReference>
<sequence length="247" mass="25632">MTTPTLVPVPATPAPAGSASAPAGAVPQRVPLDAEGSPGLLDRVSDWAVGLMDTLGAPGTGLAVALENLVPPVPSEVILPLAGFAAAQGRLALLDVLAWTTVGSLVGAVLLYGLGAALGRDRLRRVVDRMPLVRLEDLDTAEAWFARYGAAAVLVGRVVPLVRSLVSVPAGVERMVLWRFVLLTTVGSAVWNTALVLVGYALGERWADVERAVETYKTGVVVVLALLAAAYVGYAVRAAVRRRSSVA</sequence>
<dbReference type="InterPro" id="IPR032816">
    <property type="entry name" value="VTT_dom"/>
</dbReference>
<feature type="transmembrane region" description="Helical" evidence="8">
    <location>
        <begin position="96"/>
        <end position="119"/>
    </location>
</feature>
<comment type="subcellular location">
    <subcellularLocation>
        <location evidence="1">Cell membrane</location>
        <topology evidence="1">Multi-pass membrane protein</topology>
    </subcellularLocation>
</comment>
<evidence type="ECO:0000259" key="9">
    <source>
        <dbReference type="Pfam" id="PF09335"/>
    </source>
</evidence>
<evidence type="ECO:0000256" key="2">
    <source>
        <dbReference type="ARBA" id="ARBA00010792"/>
    </source>
</evidence>
<dbReference type="Pfam" id="PF09335">
    <property type="entry name" value="VTT_dom"/>
    <property type="match status" value="1"/>
</dbReference>
<evidence type="ECO:0000256" key="1">
    <source>
        <dbReference type="ARBA" id="ARBA00004651"/>
    </source>
</evidence>
<dbReference type="GO" id="GO:0005886">
    <property type="term" value="C:plasma membrane"/>
    <property type="evidence" value="ECO:0007669"/>
    <property type="project" value="UniProtKB-SubCell"/>
</dbReference>
<evidence type="ECO:0000256" key="8">
    <source>
        <dbReference type="SAM" id="Phobius"/>
    </source>
</evidence>
<keyword evidence="4 8" id="KW-0812">Transmembrane</keyword>
<comment type="caution">
    <text evidence="10">The sequence shown here is derived from an EMBL/GenBank/DDBJ whole genome shotgun (WGS) entry which is preliminary data.</text>
</comment>
<evidence type="ECO:0000256" key="7">
    <source>
        <dbReference type="SAM" id="MobiDB-lite"/>
    </source>
</evidence>
<keyword evidence="5 8" id="KW-1133">Transmembrane helix</keyword>
<evidence type="ECO:0000256" key="3">
    <source>
        <dbReference type="ARBA" id="ARBA00022475"/>
    </source>
</evidence>